<keyword evidence="3" id="KW-1185">Reference proteome</keyword>
<evidence type="ECO:0000313" key="3">
    <source>
        <dbReference type="Proteomes" id="UP001476247"/>
    </source>
</evidence>
<feature type="region of interest" description="Disordered" evidence="1">
    <location>
        <begin position="17"/>
        <end position="42"/>
    </location>
</feature>
<proteinExistence type="predicted"/>
<sequence length="184" mass="20388">MDNTSLDTALARIKEIEAAPRTTLPTTAVPETKETDMPRPPQITEALAPEPGSSAQIVALPEQCSTLSKPKKFNWDDPLSPPPGFQHIYLRYRGYQGRKKDADIRKRLSIIGVQNSRVVGITNADHSVIALLVHDEYAPTLISILAECKINPITDFPHCAKDISSYVNKTIHDCAKVTQKINYL</sequence>
<dbReference type="Proteomes" id="UP001476247">
    <property type="component" value="Unassembled WGS sequence"/>
</dbReference>
<name>A0ABP9Y238_9FUNG</name>
<accession>A0ABP9Y238</accession>
<comment type="caution">
    <text evidence="2">The sequence shown here is derived from an EMBL/GenBank/DDBJ whole genome shotgun (WGS) entry which is preliminary data.</text>
</comment>
<organism evidence="2 3">
    <name type="scientific">Helicostylum pulchrum</name>
    <dbReference type="NCBI Taxonomy" id="562976"/>
    <lineage>
        <taxon>Eukaryota</taxon>
        <taxon>Fungi</taxon>
        <taxon>Fungi incertae sedis</taxon>
        <taxon>Mucoromycota</taxon>
        <taxon>Mucoromycotina</taxon>
        <taxon>Mucoromycetes</taxon>
        <taxon>Mucorales</taxon>
        <taxon>Mucorineae</taxon>
        <taxon>Mucoraceae</taxon>
        <taxon>Helicostylum</taxon>
    </lineage>
</organism>
<protein>
    <submittedName>
        <fullName evidence="2">Uncharacterized protein</fullName>
    </submittedName>
</protein>
<reference evidence="2 3" key="1">
    <citation type="submission" date="2024-04" db="EMBL/GenBank/DDBJ databases">
        <title>genome sequences of Mucor flavus KT1a and Helicostylum pulchrum KT1b strains isolation_sourced from the surface of a dry-aged beef.</title>
        <authorList>
            <person name="Toyotome T."/>
            <person name="Hosono M."/>
            <person name="Torimaru M."/>
            <person name="Fukuda K."/>
            <person name="Mikami N."/>
        </authorList>
    </citation>
    <scope>NUCLEOTIDE SEQUENCE [LARGE SCALE GENOMIC DNA]</scope>
    <source>
        <strain evidence="2 3">KT1b</strain>
    </source>
</reference>
<gene>
    <name evidence="2" type="ORF">HPULCUR_006501</name>
</gene>
<dbReference type="EMBL" id="BAABUJ010000017">
    <property type="protein sequence ID" value="GAA5801059.1"/>
    <property type="molecule type" value="Genomic_DNA"/>
</dbReference>
<evidence type="ECO:0000256" key="1">
    <source>
        <dbReference type="SAM" id="MobiDB-lite"/>
    </source>
</evidence>
<evidence type="ECO:0000313" key="2">
    <source>
        <dbReference type="EMBL" id="GAA5801059.1"/>
    </source>
</evidence>